<proteinExistence type="inferred from homology"/>
<evidence type="ECO:0000256" key="2">
    <source>
        <dbReference type="ARBA" id="ARBA00002824"/>
    </source>
</evidence>
<dbReference type="PANTHER" id="PTHR43586:SF8">
    <property type="entry name" value="CYSTEINE DESULFURASE 1, CHLOROPLASTIC"/>
    <property type="match status" value="1"/>
</dbReference>
<protein>
    <recommendedName>
        <fullName evidence="5">Probable cysteine desulfurase</fullName>
        <ecNumber evidence="4">2.8.1.7</ecNumber>
    </recommendedName>
</protein>
<comment type="function">
    <text evidence="2">Catalyzes the removal of elemental sulfur and selenium atoms from L-cysteine, L-cystine, L-selenocysteine, and L-selenocystine to produce L-alanine.</text>
</comment>
<feature type="domain" description="Aminotransferase class V" evidence="9">
    <location>
        <begin position="17"/>
        <end position="381"/>
    </location>
</feature>
<dbReference type="RefSeq" id="WP_005836173.1">
    <property type="nucleotide sequence ID" value="NZ_JNHN01000170.1"/>
</dbReference>
<comment type="cofactor">
    <cofactor evidence="1 8">
        <name>pyridoxal 5'-phosphate</name>
        <dbReference type="ChEBI" id="CHEBI:597326"/>
    </cofactor>
</comment>
<dbReference type="EC" id="2.8.1.7" evidence="4"/>
<gene>
    <name evidence="10" type="ORF">M094_0718</name>
</gene>
<dbReference type="GO" id="GO:0031071">
    <property type="term" value="F:cysteine desulfurase activity"/>
    <property type="evidence" value="ECO:0007669"/>
    <property type="project" value="UniProtKB-EC"/>
</dbReference>
<keyword evidence="10" id="KW-0032">Aminotransferase</keyword>
<dbReference type="Pfam" id="PF00266">
    <property type="entry name" value="Aminotran_5"/>
    <property type="match status" value="1"/>
</dbReference>
<evidence type="ECO:0000313" key="11">
    <source>
        <dbReference type="Proteomes" id="UP000028013"/>
    </source>
</evidence>
<organism evidence="10 11">
    <name type="scientific">Bacteroides uniformis str. 3978 T3 ii</name>
    <dbReference type="NCBI Taxonomy" id="1339349"/>
    <lineage>
        <taxon>Bacteria</taxon>
        <taxon>Pseudomonadati</taxon>
        <taxon>Bacteroidota</taxon>
        <taxon>Bacteroidia</taxon>
        <taxon>Bacteroidales</taxon>
        <taxon>Bacteroidaceae</taxon>
        <taxon>Bacteroides</taxon>
    </lineage>
</organism>
<dbReference type="InterPro" id="IPR020578">
    <property type="entry name" value="Aminotrans_V_PyrdxlP_BS"/>
</dbReference>
<evidence type="ECO:0000259" key="9">
    <source>
        <dbReference type="Pfam" id="PF00266"/>
    </source>
</evidence>
<dbReference type="PATRIC" id="fig|1339349.3.peg.1965"/>
<dbReference type="InterPro" id="IPR000192">
    <property type="entry name" value="Aminotrans_V_dom"/>
</dbReference>
<dbReference type="PANTHER" id="PTHR43586">
    <property type="entry name" value="CYSTEINE DESULFURASE"/>
    <property type="match status" value="1"/>
</dbReference>
<dbReference type="InterPro" id="IPR016454">
    <property type="entry name" value="Cysteine_dSase"/>
</dbReference>
<dbReference type="AlphaFoldDB" id="A0A078S3H4"/>
<evidence type="ECO:0000256" key="8">
    <source>
        <dbReference type="RuleBase" id="RU004504"/>
    </source>
</evidence>
<dbReference type="Gene3D" id="3.40.640.10">
    <property type="entry name" value="Type I PLP-dependent aspartate aminotransferase-like (Major domain)"/>
    <property type="match status" value="1"/>
</dbReference>
<comment type="catalytic activity">
    <reaction evidence="7">
        <text>(sulfur carrier)-H + L-cysteine = (sulfur carrier)-SH + L-alanine</text>
        <dbReference type="Rhea" id="RHEA:43892"/>
        <dbReference type="Rhea" id="RHEA-COMP:14737"/>
        <dbReference type="Rhea" id="RHEA-COMP:14739"/>
        <dbReference type="ChEBI" id="CHEBI:29917"/>
        <dbReference type="ChEBI" id="CHEBI:35235"/>
        <dbReference type="ChEBI" id="CHEBI:57972"/>
        <dbReference type="ChEBI" id="CHEBI:64428"/>
        <dbReference type="EC" id="2.8.1.7"/>
    </reaction>
</comment>
<dbReference type="Gene3D" id="3.90.1150.10">
    <property type="entry name" value="Aspartate Aminotransferase, domain 1"/>
    <property type="match status" value="1"/>
</dbReference>
<reference evidence="10 11" key="1">
    <citation type="submission" date="2014-04" db="EMBL/GenBank/DDBJ databases">
        <authorList>
            <person name="Sears C."/>
            <person name="Carroll K."/>
            <person name="Sack B.R."/>
            <person name="Qadri F."/>
            <person name="Myers L.L."/>
            <person name="Chung G.-T."/>
            <person name="Escheverria P."/>
            <person name="Fraser C.M."/>
            <person name="Sadzewicz L."/>
            <person name="Shefchek K.A."/>
            <person name="Tallon L."/>
            <person name="Das S.P."/>
            <person name="Daugherty S."/>
            <person name="Mongodin E.F."/>
        </authorList>
    </citation>
    <scope>NUCLEOTIDE SEQUENCE [LARGE SCALE GENOMIC DNA]</scope>
    <source>
        <strain evidence="10 11">3978 T3 ii</strain>
    </source>
</reference>
<dbReference type="PROSITE" id="PS00595">
    <property type="entry name" value="AA_TRANSFER_CLASS_5"/>
    <property type="match status" value="1"/>
</dbReference>
<accession>A0A078S3H4</accession>
<name>A0A078S3H4_BACUN</name>
<dbReference type="InterPro" id="IPR015421">
    <property type="entry name" value="PyrdxlP-dep_Trfase_major"/>
</dbReference>
<comment type="similarity">
    <text evidence="3">Belongs to the class-V pyridoxal-phosphate-dependent aminotransferase family. Csd subfamily.</text>
</comment>
<keyword evidence="10" id="KW-0808">Transferase</keyword>
<evidence type="ECO:0000313" key="10">
    <source>
        <dbReference type="EMBL" id="KDS51406.1"/>
    </source>
</evidence>
<dbReference type="InterPro" id="IPR015422">
    <property type="entry name" value="PyrdxlP-dep_Trfase_small"/>
</dbReference>
<dbReference type="PIRSF" id="PIRSF005572">
    <property type="entry name" value="NifS"/>
    <property type="match status" value="1"/>
</dbReference>
<dbReference type="InterPro" id="IPR015424">
    <property type="entry name" value="PyrdxlP-dep_Trfase"/>
</dbReference>
<evidence type="ECO:0000256" key="7">
    <source>
        <dbReference type="ARBA" id="ARBA00050776"/>
    </source>
</evidence>
<keyword evidence="6" id="KW-0663">Pyridoxal phosphate</keyword>
<evidence type="ECO:0000256" key="1">
    <source>
        <dbReference type="ARBA" id="ARBA00001933"/>
    </source>
</evidence>
<comment type="caution">
    <text evidence="10">The sequence shown here is derived from an EMBL/GenBank/DDBJ whole genome shotgun (WGS) entry which is preliminary data.</text>
</comment>
<sequence length="395" mass="44615">MKSHFPIINYFEKKHIIYADSAATTLKLKTVIDSVSNFYSFETSNVFRGLHLLAETATEKVEMSRDIVAAFIGANSSEIVFTSGATESINIVANGIEYEDDSEIIVSILEHHSNYLPWIEKAKVISLEIDEYGYIDIEQLRDNITCKTKLIAVTYISNVTGNIQPIKNIIDIAHQNGINVLVDATQAISHIPIDVKEIDCDYLVFSSHKIFGPSGVGVLYCKDSLLDKLNILKFGGGMVNRIYSNRNIIYKDPPYSFEAGTPNIEGIIGLGASLDFFRNNRLAIYNHLRALNAYIVDKFRQFDFVKFPFVLSKEHIPIFSILPHNTILNSLEVAKILATNYDIVINHGYQCSQPLYRKFHIDGGAIRFSFHVYNTKEDVDYIFESLSNILISTKM</sequence>
<evidence type="ECO:0000256" key="5">
    <source>
        <dbReference type="ARBA" id="ARBA00021850"/>
    </source>
</evidence>
<dbReference type="SUPFAM" id="SSF53383">
    <property type="entry name" value="PLP-dependent transferases"/>
    <property type="match status" value="1"/>
</dbReference>
<dbReference type="EMBL" id="JNHN01000170">
    <property type="protein sequence ID" value="KDS51406.1"/>
    <property type="molecule type" value="Genomic_DNA"/>
</dbReference>
<evidence type="ECO:0000256" key="6">
    <source>
        <dbReference type="ARBA" id="ARBA00022898"/>
    </source>
</evidence>
<evidence type="ECO:0000256" key="4">
    <source>
        <dbReference type="ARBA" id="ARBA00012239"/>
    </source>
</evidence>
<dbReference type="Proteomes" id="UP000028013">
    <property type="component" value="Unassembled WGS sequence"/>
</dbReference>
<dbReference type="GO" id="GO:0008483">
    <property type="term" value="F:transaminase activity"/>
    <property type="evidence" value="ECO:0007669"/>
    <property type="project" value="UniProtKB-KW"/>
</dbReference>
<evidence type="ECO:0000256" key="3">
    <source>
        <dbReference type="ARBA" id="ARBA00010447"/>
    </source>
</evidence>